<organism evidence="1">
    <name type="scientific">hydrothermal vent metagenome</name>
    <dbReference type="NCBI Taxonomy" id="652676"/>
    <lineage>
        <taxon>unclassified sequences</taxon>
        <taxon>metagenomes</taxon>
        <taxon>ecological metagenomes</taxon>
    </lineage>
</organism>
<dbReference type="InterPro" id="IPR019004">
    <property type="entry name" value="YqeY/Aim41"/>
</dbReference>
<dbReference type="InterPro" id="IPR042184">
    <property type="entry name" value="YqeY/Aim41_N"/>
</dbReference>
<dbReference type="EMBL" id="UOEO01000152">
    <property type="protein sequence ID" value="VAW20953.1"/>
    <property type="molecule type" value="Genomic_DNA"/>
</dbReference>
<dbReference type="InterPro" id="IPR003789">
    <property type="entry name" value="Asn/Gln_tRNA_amidoTrase-B-like"/>
</dbReference>
<dbReference type="InterPro" id="IPR023168">
    <property type="entry name" value="GatB_Yqey_C_2"/>
</dbReference>
<reference evidence="1" key="1">
    <citation type="submission" date="2018-06" db="EMBL/GenBank/DDBJ databases">
        <authorList>
            <person name="Zhirakovskaya E."/>
        </authorList>
    </citation>
    <scope>NUCLEOTIDE SEQUENCE</scope>
</reference>
<dbReference type="Pfam" id="PF09424">
    <property type="entry name" value="YqeY"/>
    <property type="match status" value="1"/>
</dbReference>
<dbReference type="GO" id="GO:0016884">
    <property type="term" value="F:carbon-nitrogen ligase activity, with glutamine as amido-N-donor"/>
    <property type="evidence" value="ECO:0007669"/>
    <property type="project" value="InterPro"/>
</dbReference>
<dbReference type="AlphaFoldDB" id="A0A3B0TXM4"/>
<dbReference type="SUPFAM" id="SSF89095">
    <property type="entry name" value="GatB/YqeY motif"/>
    <property type="match status" value="1"/>
</dbReference>
<name>A0A3B0TXM4_9ZZZZ</name>
<accession>A0A3B0TXM4</accession>
<protein>
    <submittedName>
        <fullName evidence="1">Transamidase GatB domain protein</fullName>
    </submittedName>
</protein>
<sequence>MRDKFDTSLKDAMRARDKRRVATLRLIMAAIKDRDIDARGAGREEISDADILALLQKMVKQREESAKIYAEAGRDELAEQEREEIAIIEEFLPQPLSEQEVGAAIEAAIGATGAESLRDMGKVVAELKAKYPGRIDFGQAAKLVKQKLGA</sequence>
<dbReference type="Gene3D" id="1.10.10.410">
    <property type="match status" value="1"/>
</dbReference>
<gene>
    <name evidence="1" type="ORF">MNBD_ALPHA12-1648</name>
</gene>
<dbReference type="PANTHER" id="PTHR28055:SF1">
    <property type="entry name" value="ALTERED INHERITANCE OF MITOCHONDRIA PROTEIN 41, MITOCHONDRIAL"/>
    <property type="match status" value="1"/>
</dbReference>
<evidence type="ECO:0000313" key="1">
    <source>
        <dbReference type="EMBL" id="VAW20953.1"/>
    </source>
</evidence>
<dbReference type="PANTHER" id="PTHR28055">
    <property type="entry name" value="ALTERED INHERITANCE OF MITOCHONDRIA PROTEIN 41, MITOCHONDRIAL"/>
    <property type="match status" value="1"/>
</dbReference>
<dbReference type="Gene3D" id="1.10.1510.10">
    <property type="entry name" value="Uncharacterised protein YqeY/AIM41 PF09424, N-terminal domain"/>
    <property type="match status" value="1"/>
</dbReference>
<proteinExistence type="predicted"/>